<dbReference type="SMART" id="SM00028">
    <property type="entry name" value="TPR"/>
    <property type="match status" value="6"/>
</dbReference>
<dbReference type="InterPro" id="IPR011990">
    <property type="entry name" value="TPR-like_helical_dom_sf"/>
</dbReference>
<accession>A0A8J7TKS0</accession>
<dbReference type="Gene3D" id="1.25.40.10">
    <property type="entry name" value="Tetratricopeptide repeat domain"/>
    <property type="match status" value="2"/>
</dbReference>
<evidence type="ECO:0000313" key="4">
    <source>
        <dbReference type="EMBL" id="MBN8659075.1"/>
    </source>
</evidence>
<name>A0A8J7TKS0_9BACT</name>
<dbReference type="PANTHER" id="PTHR45641:SF19">
    <property type="entry name" value="NEPHROCYSTIN-3"/>
    <property type="match status" value="1"/>
</dbReference>
<comment type="caution">
    <text evidence="4">The sequence shown here is derived from an EMBL/GenBank/DDBJ whole genome shotgun (WGS) entry which is preliminary data.</text>
</comment>
<feature type="repeat" description="TPR" evidence="3">
    <location>
        <begin position="290"/>
        <end position="323"/>
    </location>
</feature>
<gene>
    <name evidence="4" type="ORF">J0M35_01840</name>
</gene>
<sequence length="388" mass="43703">MEPNIKALIDKGLYSDAQTALREQLVEKQKEFGPDEPQVAALQLQLGDFLFMCGSSIEAEKVYEDLISANADTGKNTLFVVNAYRSIAKMYVDQGNFTAAQQKFDSALKLIEQLDEPGRHLLTYSLKIDRAELYRAQGSLEKAEKDYDSLLKSTSQETRDTDVADLLVRLGNLYVQWNKYERAEEKYHEALERLIPYLLPDEPAAMAALQSLAVLYLRQGEGDKSTGLYLKLFDWLDKHQKTIAPVARTHMELALANIYDQRGISKDAEQWYLTALESMKGVLAEQFDFASAHQDLGELYRKQGKTKEAKEHLQEAMEAKGRAFGVQHPGVAAIQANLAELYSKQGENDKAIELLTNAVDTFRTSLGSEHQTVVELSERLRQIQASKS</sequence>
<evidence type="ECO:0000256" key="1">
    <source>
        <dbReference type="ARBA" id="ARBA00022737"/>
    </source>
</evidence>
<dbReference type="PANTHER" id="PTHR45641">
    <property type="entry name" value="TETRATRICOPEPTIDE REPEAT PROTEIN (AFU_ORTHOLOGUE AFUA_6G03870)"/>
    <property type="match status" value="1"/>
</dbReference>
<evidence type="ECO:0000256" key="3">
    <source>
        <dbReference type="PROSITE-ProRule" id="PRU00339"/>
    </source>
</evidence>
<dbReference type="InterPro" id="IPR019734">
    <property type="entry name" value="TPR_rpt"/>
</dbReference>
<dbReference type="PROSITE" id="PS50005">
    <property type="entry name" value="TPR"/>
    <property type="match status" value="3"/>
</dbReference>
<evidence type="ECO:0000256" key="2">
    <source>
        <dbReference type="ARBA" id="ARBA00022803"/>
    </source>
</evidence>
<proteinExistence type="predicted"/>
<feature type="repeat" description="TPR" evidence="3">
    <location>
        <begin position="81"/>
        <end position="114"/>
    </location>
</feature>
<dbReference type="SUPFAM" id="SSF48452">
    <property type="entry name" value="TPR-like"/>
    <property type="match status" value="2"/>
</dbReference>
<feature type="repeat" description="TPR" evidence="3">
    <location>
        <begin position="164"/>
        <end position="197"/>
    </location>
</feature>
<organism evidence="4 5">
    <name type="scientific">Candidatus Obscuribacter phosphatis</name>
    <dbReference type="NCBI Taxonomy" id="1906157"/>
    <lineage>
        <taxon>Bacteria</taxon>
        <taxon>Bacillati</taxon>
        <taxon>Candidatus Melainabacteria</taxon>
        <taxon>Candidatus Obscuribacterales</taxon>
        <taxon>Candidatus Obscuribacteraceae</taxon>
        <taxon>Candidatus Obscuribacter</taxon>
    </lineage>
</organism>
<reference evidence="4" key="1">
    <citation type="submission" date="2021-02" db="EMBL/GenBank/DDBJ databases">
        <title>Genome-Resolved Metagenomics of a Microbial Community Performing Photosynthetic Biological Nutrient Removal.</title>
        <authorList>
            <person name="Mcdaniel E.A."/>
        </authorList>
    </citation>
    <scope>NUCLEOTIDE SEQUENCE</scope>
    <source>
        <strain evidence="4">UWPOB_OBS1</strain>
    </source>
</reference>
<keyword evidence="1" id="KW-0677">Repeat</keyword>
<dbReference type="AlphaFoldDB" id="A0A8J7TKS0"/>
<dbReference type="Pfam" id="PF13424">
    <property type="entry name" value="TPR_12"/>
    <property type="match status" value="2"/>
</dbReference>
<keyword evidence="2 3" id="KW-0802">TPR repeat</keyword>
<protein>
    <submittedName>
        <fullName evidence="4">Tetratricopeptide repeat protein</fullName>
    </submittedName>
</protein>
<dbReference type="EMBL" id="JAFLCK010000002">
    <property type="protein sequence ID" value="MBN8659075.1"/>
    <property type="molecule type" value="Genomic_DNA"/>
</dbReference>
<dbReference type="Proteomes" id="UP000664277">
    <property type="component" value="Unassembled WGS sequence"/>
</dbReference>
<evidence type="ECO:0000313" key="5">
    <source>
        <dbReference type="Proteomes" id="UP000664277"/>
    </source>
</evidence>